<keyword evidence="2" id="KW-1185">Reference proteome</keyword>
<dbReference type="PROSITE" id="PS51257">
    <property type="entry name" value="PROKAR_LIPOPROTEIN"/>
    <property type="match status" value="1"/>
</dbReference>
<reference evidence="1 2" key="1">
    <citation type="submission" date="2023-07" db="EMBL/GenBank/DDBJ databases">
        <title>Sorghum-associated microbial communities from plants grown in Nebraska, USA.</title>
        <authorList>
            <person name="Schachtman D."/>
        </authorList>
    </citation>
    <scope>NUCLEOTIDE SEQUENCE [LARGE SCALE GENOMIC DNA]</scope>
    <source>
        <strain evidence="1 2">BE57</strain>
    </source>
</reference>
<organism evidence="1 2">
    <name type="scientific">Dyadobacter fermentans</name>
    <dbReference type="NCBI Taxonomy" id="94254"/>
    <lineage>
        <taxon>Bacteria</taxon>
        <taxon>Pseudomonadati</taxon>
        <taxon>Bacteroidota</taxon>
        <taxon>Cytophagia</taxon>
        <taxon>Cytophagales</taxon>
        <taxon>Spirosomataceae</taxon>
        <taxon>Dyadobacter</taxon>
    </lineage>
</organism>
<proteinExistence type="predicted"/>
<gene>
    <name evidence="1" type="ORF">J2W84_000613</name>
</gene>
<dbReference type="RefSeq" id="WP_309980999.1">
    <property type="nucleotide sequence ID" value="NZ_JAVDTI010000001.1"/>
</dbReference>
<dbReference type="EMBL" id="JAVDTI010000001">
    <property type="protein sequence ID" value="MDR6803576.1"/>
    <property type="molecule type" value="Genomic_DNA"/>
</dbReference>
<sequence length="312" mass="33434">MKIYDGVSGRVGLMLSSLVFCVTCSCGDPEPSPGGNGLSDQFETTPEQFPIAAGIIDEASGLAASATMPGYLWTIQDSGQPNSLYLISKDGKTIKEYNVPGSNNHDWEEVAVGPGPDNGVSYAYIADIGNNNQPVTSTNTIYRIPEIKGADGSFSQSALQKITFSYPDGARDAEALIVDPVTKDIFVLSKEMQGTNIYRLAFPQSTSDVSVAEKIGTVPGVLFATAATISRDGSEIMVRTYTNGFIPAVYYWKRSNGETVGQTLVKSANKTLTVESEPQGEAICFENDGKGFYTLSEKANAASVSLNYYKRK</sequence>
<dbReference type="SUPFAM" id="SSF82171">
    <property type="entry name" value="DPP6 N-terminal domain-like"/>
    <property type="match status" value="1"/>
</dbReference>
<evidence type="ECO:0008006" key="3">
    <source>
        <dbReference type="Google" id="ProtNLM"/>
    </source>
</evidence>
<evidence type="ECO:0000313" key="1">
    <source>
        <dbReference type="EMBL" id="MDR6803576.1"/>
    </source>
</evidence>
<protein>
    <recommendedName>
        <fullName evidence="3">PE-PGRS family protein</fullName>
    </recommendedName>
</protein>
<comment type="caution">
    <text evidence="1">The sequence shown here is derived from an EMBL/GenBank/DDBJ whole genome shotgun (WGS) entry which is preliminary data.</text>
</comment>
<dbReference type="Proteomes" id="UP001264980">
    <property type="component" value="Unassembled WGS sequence"/>
</dbReference>
<evidence type="ECO:0000313" key="2">
    <source>
        <dbReference type="Proteomes" id="UP001264980"/>
    </source>
</evidence>
<name>A0ABU1QQZ8_9BACT</name>
<accession>A0ABU1QQZ8</accession>